<evidence type="ECO:0000313" key="3">
    <source>
        <dbReference type="Proteomes" id="UP000027222"/>
    </source>
</evidence>
<evidence type="ECO:0000256" key="1">
    <source>
        <dbReference type="SAM" id="SignalP"/>
    </source>
</evidence>
<name>A0A067TCM2_GALM3</name>
<reference evidence="3" key="1">
    <citation type="journal article" date="2014" name="Proc. Natl. Acad. Sci. U.S.A.">
        <title>Extensive sampling of basidiomycete genomes demonstrates inadequacy of the white-rot/brown-rot paradigm for wood decay fungi.</title>
        <authorList>
            <person name="Riley R."/>
            <person name="Salamov A.A."/>
            <person name="Brown D.W."/>
            <person name="Nagy L.G."/>
            <person name="Floudas D."/>
            <person name="Held B.W."/>
            <person name="Levasseur A."/>
            <person name="Lombard V."/>
            <person name="Morin E."/>
            <person name="Otillar R."/>
            <person name="Lindquist E.A."/>
            <person name="Sun H."/>
            <person name="LaButti K.M."/>
            <person name="Schmutz J."/>
            <person name="Jabbour D."/>
            <person name="Luo H."/>
            <person name="Baker S.E."/>
            <person name="Pisabarro A.G."/>
            <person name="Walton J.D."/>
            <person name="Blanchette R.A."/>
            <person name="Henrissat B."/>
            <person name="Martin F."/>
            <person name="Cullen D."/>
            <person name="Hibbett D.S."/>
            <person name="Grigoriev I.V."/>
        </authorList>
    </citation>
    <scope>NUCLEOTIDE SEQUENCE [LARGE SCALE GENOMIC DNA]</scope>
    <source>
        <strain evidence="3">CBS 339.88</strain>
    </source>
</reference>
<dbReference type="HOGENOM" id="CLU_1133643_0_0_1"/>
<keyword evidence="1" id="KW-0732">Signal</keyword>
<proteinExistence type="predicted"/>
<dbReference type="AlphaFoldDB" id="A0A067TCM2"/>
<organism evidence="2 3">
    <name type="scientific">Galerina marginata (strain CBS 339.88)</name>
    <dbReference type="NCBI Taxonomy" id="685588"/>
    <lineage>
        <taxon>Eukaryota</taxon>
        <taxon>Fungi</taxon>
        <taxon>Dikarya</taxon>
        <taxon>Basidiomycota</taxon>
        <taxon>Agaricomycotina</taxon>
        <taxon>Agaricomycetes</taxon>
        <taxon>Agaricomycetidae</taxon>
        <taxon>Agaricales</taxon>
        <taxon>Agaricineae</taxon>
        <taxon>Strophariaceae</taxon>
        <taxon>Galerina</taxon>
    </lineage>
</organism>
<sequence>MRLSLLSILGLLMTSTPVFSQLELQTSLNDLKVENSQKQNGFSAIAVRFGKLQLPIAWDGVLGQDWGHTVITMDASDGQSLWDYYWVKSGKITVTSGNLSNDLVIGGAYFTARNPQNPNAWTITIVPSRGVLPRTLEYVAGGYKELRRKQENDASLVGHGKSAVSGVRITDPPSSYYSVDGQSLEDSPNRKQVYFTDLHRIYQRRKGPAFISNTKPQFLRVCDAYNVDKIPIWDWAHWHWVTLLL</sequence>
<dbReference type="EMBL" id="KL142376">
    <property type="protein sequence ID" value="KDR77649.1"/>
    <property type="molecule type" value="Genomic_DNA"/>
</dbReference>
<protein>
    <submittedName>
        <fullName evidence="2">Uncharacterized protein</fullName>
    </submittedName>
</protein>
<feature type="signal peptide" evidence="1">
    <location>
        <begin position="1"/>
        <end position="20"/>
    </location>
</feature>
<keyword evidence="3" id="KW-1185">Reference proteome</keyword>
<accession>A0A067TCM2</accession>
<feature type="chain" id="PRO_5001646685" evidence="1">
    <location>
        <begin position="21"/>
        <end position="245"/>
    </location>
</feature>
<evidence type="ECO:0000313" key="2">
    <source>
        <dbReference type="EMBL" id="KDR77649.1"/>
    </source>
</evidence>
<dbReference type="Proteomes" id="UP000027222">
    <property type="component" value="Unassembled WGS sequence"/>
</dbReference>
<dbReference type="OrthoDB" id="3111184at2759"/>
<gene>
    <name evidence="2" type="ORF">GALMADRAFT_209929</name>
</gene>